<evidence type="ECO:0000256" key="1">
    <source>
        <dbReference type="ARBA" id="ARBA00022729"/>
    </source>
</evidence>
<dbReference type="InterPro" id="IPR013517">
    <property type="entry name" value="FG-GAP"/>
</dbReference>
<dbReference type="SUPFAM" id="SSF69318">
    <property type="entry name" value="Integrin alpha N-terminal domain"/>
    <property type="match status" value="1"/>
</dbReference>
<name>A0A1I4XZY2_9GAMM</name>
<reference evidence="2 3" key="1">
    <citation type="submission" date="2016-10" db="EMBL/GenBank/DDBJ databases">
        <authorList>
            <person name="de Groot N.N."/>
        </authorList>
    </citation>
    <scope>NUCLEOTIDE SEQUENCE [LARGE SCALE GENOMIC DNA]</scope>
    <source>
        <strain evidence="2 3">CGMCC 1.7659</strain>
    </source>
</reference>
<sequence length="392" mass="40045">MRRSASRSIAAICMSAGVVLAIPSPVLADLVFLEPGSSPAGNRPAGMAVADFNHDGLLDVVAANDQLSTASVLLGTGTTRFAPVVSYATAPDGRIFHHPQPLATGDFNGDGNLDYAVTSQYGGPFYVSVALGVGNGTFLAQTLHQVGTCPTSVVAVDTNHDGRLDLITTNSEGSNISVLLGNGNGTFQPRTEFESDDSPISNVSADFNGDGHADIAQVSWGVGRLTILLGAGNGQFGAPTHYTVGANPRSLVAADFNHDGIADIAVANGEGASISVVKGYGDGSFAPAIEYPLSSAGWVDSEPNSIIAVDLDADGNLDLAVADFRMAAVEVFRGSANGIFGLPQIIPLGTSPSTIATADFNADGSPDLAVLDYESGSLAVLINDVVFNGSFD</sequence>
<proteinExistence type="predicted"/>
<dbReference type="Gene3D" id="2.30.30.100">
    <property type="match status" value="4"/>
</dbReference>
<dbReference type="EMBL" id="FOVF01000013">
    <property type="protein sequence ID" value="SFN30799.1"/>
    <property type="molecule type" value="Genomic_DNA"/>
</dbReference>
<dbReference type="STRING" id="578942.SAMN05216289_11338"/>
<dbReference type="InterPro" id="IPR028994">
    <property type="entry name" value="Integrin_alpha_N"/>
</dbReference>
<keyword evidence="3" id="KW-1185">Reference proteome</keyword>
<organism evidence="2 3">
    <name type="scientific">Dokdonella immobilis</name>
    <dbReference type="NCBI Taxonomy" id="578942"/>
    <lineage>
        <taxon>Bacteria</taxon>
        <taxon>Pseudomonadati</taxon>
        <taxon>Pseudomonadota</taxon>
        <taxon>Gammaproteobacteria</taxon>
        <taxon>Lysobacterales</taxon>
        <taxon>Rhodanobacteraceae</taxon>
        <taxon>Dokdonella</taxon>
    </lineage>
</organism>
<dbReference type="Gene3D" id="2.130.10.130">
    <property type="entry name" value="Integrin alpha, N-terminal"/>
    <property type="match status" value="1"/>
</dbReference>
<keyword evidence="1" id="KW-0732">Signal</keyword>
<evidence type="ECO:0000313" key="2">
    <source>
        <dbReference type="EMBL" id="SFN30799.1"/>
    </source>
</evidence>
<dbReference type="Pfam" id="PF13517">
    <property type="entry name" value="FG-GAP_3"/>
    <property type="match status" value="3"/>
</dbReference>
<evidence type="ECO:0000313" key="3">
    <source>
        <dbReference type="Proteomes" id="UP000198575"/>
    </source>
</evidence>
<dbReference type="AlphaFoldDB" id="A0A1I4XZY2"/>
<protein>
    <submittedName>
        <fullName evidence="2">Repeat domain-containing protein</fullName>
    </submittedName>
</protein>
<dbReference type="PANTHER" id="PTHR46580:SF4">
    <property type="entry name" value="ATP_GTP-BINDING PROTEIN"/>
    <property type="match status" value="1"/>
</dbReference>
<dbReference type="PANTHER" id="PTHR46580">
    <property type="entry name" value="SENSOR KINASE-RELATED"/>
    <property type="match status" value="1"/>
</dbReference>
<dbReference type="OrthoDB" id="7432613at2"/>
<dbReference type="Proteomes" id="UP000198575">
    <property type="component" value="Unassembled WGS sequence"/>
</dbReference>
<accession>A0A1I4XZY2</accession>
<gene>
    <name evidence="2" type="ORF">SAMN05216289_11338</name>
</gene>